<dbReference type="Gene3D" id="3.40.630.30">
    <property type="match status" value="1"/>
</dbReference>
<dbReference type="RefSeq" id="WP_343884311.1">
    <property type="nucleotide sequence ID" value="NZ_BAAAKI010000001.1"/>
</dbReference>
<evidence type="ECO:0000313" key="3">
    <source>
        <dbReference type="Proteomes" id="UP001596266"/>
    </source>
</evidence>
<organism evidence="2 3">
    <name type="scientific">Luteococcus sanguinis</name>
    <dbReference type="NCBI Taxonomy" id="174038"/>
    <lineage>
        <taxon>Bacteria</taxon>
        <taxon>Bacillati</taxon>
        <taxon>Actinomycetota</taxon>
        <taxon>Actinomycetes</taxon>
        <taxon>Propionibacteriales</taxon>
        <taxon>Propionibacteriaceae</taxon>
        <taxon>Luteococcus</taxon>
    </lineage>
</organism>
<dbReference type="EMBL" id="JBHSUA010000015">
    <property type="protein sequence ID" value="MFC6396702.1"/>
    <property type="molecule type" value="Genomic_DNA"/>
</dbReference>
<dbReference type="PANTHER" id="PTHR43610:SF1">
    <property type="entry name" value="N-ACETYLTRANSFERASE DOMAIN-CONTAINING PROTEIN"/>
    <property type="match status" value="1"/>
</dbReference>
<dbReference type="InterPro" id="IPR000182">
    <property type="entry name" value="GNAT_dom"/>
</dbReference>
<dbReference type="Pfam" id="PF13302">
    <property type="entry name" value="Acetyltransf_3"/>
    <property type="match status" value="1"/>
</dbReference>
<evidence type="ECO:0000259" key="1">
    <source>
        <dbReference type="Pfam" id="PF13302"/>
    </source>
</evidence>
<reference evidence="3" key="1">
    <citation type="journal article" date="2019" name="Int. J. Syst. Evol. Microbiol.">
        <title>The Global Catalogue of Microorganisms (GCM) 10K type strain sequencing project: providing services to taxonomists for standard genome sequencing and annotation.</title>
        <authorList>
            <consortium name="The Broad Institute Genomics Platform"/>
            <consortium name="The Broad Institute Genome Sequencing Center for Infectious Disease"/>
            <person name="Wu L."/>
            <person name="Ma J."/>
        </authorList>
    </citation>
    <scope>NUCLEOTIDE SEQUENCE [LARGE SCALE GENOMIC DNA]</scope>
    <source>
        <strain evidence="3">CGMCC 1.15277</strain>
    </source>
</reference>
<proteinExistence type="predicted"/>
<gene>
    <name evidence="2" type="ORF">ACFP57_06840</name>
</gene>
<sequence>MSASLPSAGPLVGPNLVATGLTADDLPELAQIASDERVYAHGYLMHHRPTDPDDALTVARRWLGSEQDGRGRGRRAYALRLVEGSALGEAGRLVGTSSLGETHLEREQTHLGWTIYHPDFWGSAANPEAKWLLMTHAFEACGLGRVKIQTDILNERSLAAIAKLGAVREGIVRRDQPREDGSWRDTVMFSVLVDEWPAVKAGLEARFA</sequence>
<keyword evidence="3" id="KW-1185">Reference proteome</keyword>
<evidence type="ECO:0000313" key="2">
    <source>
        <dbReference type="EMBL" id="MFC6396702.1"/>
    </source>
</evidence>
<dbReference type="SUPFAM" id="SSF55729">
    <property type="entry name" value="Acyl-CoA N-acyltransferases (Nat)"/>
    <property type="match status" value="1"/>
</dbReference>
<comment type="caution">
    <text evidence="2">The sequence shown here is derived from an EMBL/GenBank/DDBJ whole genome shotgun (WGS) entry which is preliminary data.</text>
</comment>
<protein>
    <submittedName>
        <fullName evidence="2">GNAT family protein</fullName>
    </submittedName>
</protein>
<dbReference type="Proteomes" id="UP001596266">
    <property type="component" value="Unassembled WGS sequence"/>
</dbReference>
<name>A0ABW1X3K5_9ACTN</name>
<accession>A0ABW1X3K5</accession>
<dbReference type="InterPro" id="IPR016181">
    <property type="entry name" value="Acyl_CoA_acyltransferase"/>
</dbReference>
<feature type="domain" description="N-acetyltransferase" evidence="1">
    <location>
        <begin position="20"/>
        <end position="166"/>
    </location>
</feature>
<dbReference type="PANTHER" id="PTHR43610">
    <property type="entry name" value="BLL6696 PROTEIN"/>
    <property type="match status" value="1"/>
</dbReference>